<keyword evidence="3" id="KW-1185">Reference proteome</keyword>
<reference evidence="2 3" key="1">
    <citation type="journal article" date="2021" name="Mar. Drugs">
        <title>Genome Reduction and Secondary Metabolism of the Marine Sponge-Associated Cyanobacterium Leptothoe.</title>
        <authorList>
            <person name="Konstantinou D."/>
            <person name="Popin R.V."/>
            <person name="Fewer D.P."/>
            <person name="Sivonen K."/>
            <person name="Gkelis S."/>
        </authorList>
    </citation>
    <scope>NUCLEOTIDE SEQUENCE [LARGE SCALE GENOMIC DNA]</scope>
    <source>
        <strain evidence="2 3">TAU-MAC 1615</strain>
    </source>
</reference>
<comment type="caution">
    <text evidence="2">The sequence shown here is derived from an EMBL/GenBank/DDBJ whole genome shotgun (WGS) entry which is preliminary data.</text>
</comment>
<dbReference type="EMBL" id="JADOER010000016">
    <property type="protein sequence ID" value="MBT9313776.1"/>
    <property type="molecule type" value="Genomic_DNA"/>
</dbReference>
<organism evidence="2 3">
    <name type="scientific">Leptothoe kymatousa TAU-MAC 1615</name>
    <dbReference type="NCBI Taxonomy" id="2364775"/>
    <lineage>
        <taxon>Bacteria</taxon>
        <taxon>Bacillati</taxon>
        <taxon>Cyanobacteriota</taxon>
        <taxon>Cyanophyceae</taxon>
        <taxon>Nodosilineales</taxon>
        <taxon>Cymatolegaceae</taxon>
        <taxon>Leptothoe</taxon>
        <taxon>Leptothoe kymatousa</taxon>
    </lineage>
</organism>
<protein>
    <submittedName>
        <fullName evidence="2">Uncharacterized protein</fullName>
    </submittedName>
</protein>
<evidence type="ECO:0000256" key="1">
    <source>
        <dbReference type="SAM" id="MobiDB-lite"/>
    </source>
</evidence>
<name>A0ABS5Y7M8_9CYAN</name>
<evidence type="ECO:0000313" key="3">
    <source>
        <dbReference type="Proteomes" id="UP001196661"/>
    </source>
</evidence>
<accession>A0ABS5Y7M8</accession>
<evidence type="ECO:0000313" key="2">
    <source>
        <dbReference type="EMBL" id="MBT9313776.1"/>
    </source>
</evidence>
<feature type="region of interest" description="Disordered" evidence="1">
    <location>
        <begin position="72"/>
        <end position="109"/>
    </location>
</feature>
<sequence length="109" mass="12478">MEAFSPIPPDWVESATHALTFCCPSCHEPAGVATHVWINRRAPVYTHNHKRKWQEFYNCECGKAWWAWSSDRPPNPWQDKEAINNQPEESAPGLDPLTGLGDSWESFEP</sequence>
<dbReference type="Proteomes" id="UP001196661">
    <property type="component" value="Unassembled WGS sequence"/>
</dbReference>
<proteinExistence type="predicted"/>
<gene>
    <name evidence="2" type="ORF">IXB28_16315</name>
</gene>
<dbReference type="RefSeq" id="WP_215619656.1">
    <property type="nucleotide sequence ID" value="NZ_JADOER010000016.1"/>
</dbReference>